<dbReference type="AlphaFoldDB" id="A0A9W6L8T7"/>
<dbReference type="EMBL" id="BSDR01000001">
    <property type="protein sequence ID" value="GLI35024.1"/>
    <property type="molecule type" value="Genomic_DNA"/>
</dbReference>
<evidence type="ECO:0000313" key="5">
    <source>
        <dbReference type="Proteomes" id="UP001144372"/>
    </source>
</evidence>
<dbReference type="Pfam" id="PF13083">
    <property type="entry name" value="KH_KhpA-B"/>
    <property type="match status" value="1"/>
</dbReference>
<gene>
    <name evidence="3" type="primary">khpA</name>
    <name evidence="4" type="ORF">DAMNIGENAA_24570</name>
</gene>
<dbReference type="HAMAP" id="MF_00088">
    <property type="entry name" value="KhpA"/>
    <property type="match status" value="1"/>
</dbReference>
<keyword evidence="2 3" id="KW-0694">RNA-binding</keyword>
<keyword evidence="1 3" id="KW-0963">Cytoplasm</keyword>
<reference evidence="4" key="1">
    <citation type="submission" date="2022-12" db="EMBL/GenBank/DDBJ databases">
        <title>Reference genome sequencing for broad-spectrum identification of bacterial and archaeal isolates by mass spectrometry.</title>
        <authorList>
            <person name="Sekiguchi Y."/>
            <person name="Tourlousse D.M."/>
        </authorList>
    </citation>
    <scope>NUCLEOTIDE SEQUENCE</scope>
    <source>
        <strain evidence="4">ASRB1</strain>
    </source>
</reference>
<dbReference type="CDD" id="cd22533">
    <property type="entry name" value="KH-II_YlqC-like"/>
    <property type="match status" value="1"/>
</dbReference>
<dbReference type="PANTHER" id="PTHR34654:SF1">
    <property type="entry name" value="RNA-BINDING PROTEIN KHPA"/>
    <property type="match status" value="1"/>
</dbReference>
<keyword evidence="3" id="KW-0143">Chaperone</keyword>
<comment type="caution">
    <text evidence="4">The sequence shown here is derived from an EMBL/GenBank/DDBJ whole genome shotgun (WGS) entry which is preliminary data.</text>
</comment>
<comment type="function">
    <text evidence="3">A probable RNA chaperone. Forms a complex with KhpB which binds to cellular RNA and controls its expression. Plays a role in peptidoglycan (PG) homeostasis and cell length regulation.</text>
</comment>
<dbReference type="GO" id="GO:0009252">
    <property type="term" value="P:peptidoglycan biosynthetic process"/>
    <property type="evidence" value="ECO:0007669"/>
    <property type="project" value="UniProtKB-UniRule"/>
</dbReference>
<dbReference type="Gene3D" id="3.30.300.20">
    <property type="match status" value="1"/>
</dbReference>
<accession>A0A9W6L8T7</accession>
<proteinExistence type="inferred from homology"/>
<dbReference type="SUPFAM" id="SSF54814">
    <property type="entry name" value="Prokaryotic type KH domain (KH-domain type II)"/>
    <property type="match status" value="1"/>
</dbReference>
<keyword evidence="5" id="KW-1185">Reference proteome</keyword>
<dbReference type="InterPro" id="IPR020627">
    <property type="entry name" value="KhpA"/>
</dbReference>
<dbReference type="InterPro" id="IPR015946">
    <property type="entry name" value="KH_dom-like_a/b"/>
</dbReference>
<dbReference type="PANTHER" id="PTHR34654">
    <property type="entry name" value="UPF0109 PROTEIN SCO5592"/>
    <property type="match status" value="1"/>
</dbReference>
<evidence type="ECO:0000256" key="1">
    <source>
        <dbReference type="ARBA" id="ARBA00022490"/>
    </source>
</evidence>
<comment type="similarity">
    <text evidence="3">Belongs to the KhpA RNA-binding protein family.</text>
</comment>
<comment type="subunit">
    <text evidence="3">Forms a complex with KhpB.</text>
</comment>
<evidence type="ECO:0000313" key="4">
    <source>
        <dbReference type="EMBL" id="GLI35024.1"/>
    </source>
</evidence>
<dbReference type="GO" id="GO:0003723">
    <property type="term" value="F:RNA binding"/>
    <property type="evidence" value="ECO:0007669"/>
    <property type="project" value="UniProtKB-UniRule"/>
</dbReference>
<evidence type="ECO:0000256" key="3">
    <source>
        <dbReference type="HAMAP-Rule" id="MF_00088"/>
    </source>
</evidence>
<dbReference type="Proteomes" id="UP001144372">
    <property type="component" value="Unassembled WGS sequence"/>
</dbReference>
<dbReference type="GO" id="GO:0071555">
    <property type="term" value="P:cell wall organization"/>
    <property type="evidence" value="ECO:0007669"/>
    <property type="project" value="UniProtKB-KW"/>
</dbReference>
<organism evidence="4 5">
    <name type="scientific">Desulforhabdus amnigena</name>
    <dbReference type="NCBI Taxonomy" id="40218"/>
    <lineage>
        <taxon>Bacteria</taxon>
        <taxon>Pseudomonadati</taxon>
        <taxon>Thermodesulfobacteriota</taxon>
        <taxon>Syntrophobacteria</taxon>
        <taxon>Syntrophobacterales</taxon>
        <taxon>Syntrophobacteraceae</taxon>
        <taxon>Desulforhabdus</taxon>
    </lineage>
</organism>
<dbReference type="GO" id="GO:0008360">
    <property type="term" value="P:regulation of cell shape"/>
    <property type="evidence" value="ECO:0007669"/>
    <property type="project" value="UniProtKB-KW"/>
</dbReference>
<keyword evidence="3" id="KW-0961">Cell wall biogenesis/degradation</keyword>
<evidence type="ECO:0000256" key="2">
    <source>
        <dbReference type="ARBA" id="ARBA00022884"/>
    </source>
</evidence>
<keyword evidence="3" id="KW-0133">Cell shape</keyword>
<comment type="subcellular location">
    <subcellularLocation>
        <location evidence="3">Cytoplasm</location>
    </subcellularLocation>
</comment>
<name>A0A9W6L8T7_9BACT</name>
<protein>
    <recommendedName>
        <fullName evidence="3">RNA-binding protein KhpA</fullName>
    </recommendedName>
    <alternativeName>
        <fullName evidence="3">KH-domain protein A</fullName>
    </alternativeName>
</protein>
<sequence>MERGRHMEEDIQIKELVEVIARALAEYPEEVIVKEISGQQISVIELRAAKADLGKIIGKEGRNAHALRTLVNAAATKLRKRAVLEILE</sequence>
<dbReference type="GO" id="GO:0005737">
    <property type="term" value="C:cytoplasm"/>
    <property type="evidence" value="ECO:0007669"/>
    <property type="project" value="UniProtKB-SubCell"/>
</dbReference>
<dbReference type="InterPro" id="IPR009019">
    <property type="entry name" value="KH_sf_prok-type"/>
</dbReference>